<gene>
    <name evidence="14" type="ORF">HMPREF1863_00313</name>
</gene>
<dbReference type="InterPro" id="IPR022634">
    <property type="entry name" value="DNA_polIII_beta_N"/>
</dbReference>
<dbReference type="EMBL" id="LSDG01000005">
    <property type="protein sequence ID" value="KXB68290.1"/>
    <property type="molecule type" value="Genomic_DNA"/>
</dbReference>
<comment type="subcellular location">
    <subcellularLocation>
        <location evidence="1 10">Cytoplasm</location>
    </subcellularLocation>
</comment>
<comment type="function">
    <text evidence="10">Confers DNA tethering and processivity to DNA polymerases and other proteins. Acts as a clamp, forming a ring around DNA (a reaction catalyzed by the clamp-loading complex) which diffuses in an ATP-independent manner freely and bidirectionally along dsDNA. Initially characterized for its ability to contact the catalytic subunit of DNA polymerase III (Pol III), a complex, multichain enzyme responsible for most of the replicative synthesis in bacteria; Pol III exhibits 3'-5' exonuclease proofreading activity. The beta chain is required for initiation of replication as well as for processivity of DNA replication.</text>
</comment>
<dbReference type="GO" id="GO:0009360">
    <property type="term" value="C:DNA polymerase III complex"/>
    <property type="evidence" value="ECO:0007669"/>
    <property type="project" value="InterPro"/>
</dbReference>
<dbReference type="GO" id="GO:0003887">
    <property type="term" value="F:DNA-directed DNA polymerase activity"/>
    <property type="evidence" value="ECO:0007669"/>
    <property type="project" value="UniProtKB-UniRule"/>
</dbReference>
<evidence type="ECO:0000313" key="14">
    <source>
        <dbReference type="EMBL" id="KXB68290.1"/>
    </source>
</evidence>
<evidence type="ECO:0000256" key="10">
    <source>
        <dbReference type="PIRNR" id="PIRNR000804"/>
    </source>
</evidence>
<keyword evidence="6 10" id="KW-0548">Nucleotidyltransferase</keyword>
<dbReference type="InterPro" id="IPR022637">
    <property type="entry name" value="DNA_polIII_beta_cen"/>
</dbReference>
<dbReference type="InterPro" id="IPR022635">
    <property type="entry name" value="DNA_polIII_beta_C"/>
</dbReference>
<reference evidence="15" key="1">
    <citation type="submission" date="2016-01" db="EMBL/GenBank/DDBJ databases">
        <authorList>
            <person name="Mitreva M."/>
            <person name="Pepin K.H."/>
            <person name="Mihindukulasuriya K.A."/>
            <person name="Fulton R."/>
            <person name="Fronick C."/>
            <person name="O'Laughlin M."/>
            <person name="Miner T."/>
            <person name="Herter B."/>
            <person name="Rosa B.A."/>
            <person name="Cordes M."/>
            <person name="Tomlinson C."/>
            <person name="Wollam A."/>
            <person name="Palsikar V.B."/>
            <person name="Mardis E.R."/>
            <person name="Wilson R.K."/>
        </authorList>
    </citation>
    <scope>NUCLEOTIDE SEQUENCE [LARGE SCALE GENOMIC DNA]</scope>
    <source>
        <strain evidence="15">DNF00729</strain>
    </source>
</reference>
<evidence type="ECO:0000259" key="13">
    <source>
        <dbReference type="Pfam" id="PF02768"/>
    </source>
</evidence>
<dbReference type="GO" id="GO:0006271">
    <property type="term" value="P:DNA strand elongation involved in DNA replication"/>
    <property type="evidence" value="ECO:0007669"/>
    <property type="project" value="TreeGrafter"/>
</dbReference>
<feature type="domain" description="DNA polymerase III beta sliding clamp N-terminal" evidence="11">
    <location>
        <begin position="6"/>
        <end position="123"/>
    </location>
</feature>
<dbReference type="Gene3D" id="3.70.10.10">
    <property type="match status" value="1"/>
</dbReference>
<keyword evidence="15" id="KW-1185">Reference proteome</keyword>
<feature type="domain" description="DNA polymerase III beta sliding clamp C-terminal" evidence="13">
    <location>
        <begin position="251"/>
        <end position="366"/>
    </location>
</feature>
<comment type="similarity">
    <text evidence="2 10">Belongs to the beta sliding clamp family.</text>
</comment>
<evidence type="ECO:0000256" key="9">
    <source>
        <dbReference type="ARBA" id="ARBA00023125"/>
    </source>
</evidence>
<dbReference type="Pfam" id="PF02768">
    <property type="entry name" value="DNA_pol3_beta_3"/>
    <property type="match status" value="1"/>
</dbReference>
<dbReference type="GO" id="GO:0003677">
    <property type="term" value="F:DNA binding"/>
    <property type="evidence" value="ECO:0007669"/>
    <property type="project" value="UniProtKB-UniRule"/>
</dbReference>
<dbReference type="OrthoDB" id="8421503at2"/>
<dbReference type="InterPro" id="IPR046938">
    <property type="entry name" value="DNA_clamp_sf"/>
</dbReference>
<comment type="subunit">
    <text evidence="10">Forms a ring-shaped head-to-tail homodimer around DNA.</text>
</comment>
<dbReference type="PIRSF" id="PIRSF000804">
    <property type="entry name" value="DNA_pol_III_b"/>
    <property type="match status" value="1"/>
</dbReference>
<dbReference type="PANTHER" id="PTHR30478">
    <property type="entry name" value="DNA POLYMERASE III SUBUNIT BETA"/>
    <property type="match status" value="1"/>
</dbReference>
<dbReference type="Gene3D" id="3.10.150.10">
    <property type="entry name" value="DNA Polymerase III, subunit A, domain 2"/>
    <property type="match status" value="1"/>
</dbReference>
<keyword evidence="4 10" id="KW-0963">Cytoplasm</keyword>
<dbReference type="NCBIfam" id="TIGR00663">
    <property type="entry name" value="dnan"/>
    <property type="match status" value="1"/>
</dbReference>
<organism evidence="14 15">
    <name type="scientific">Aedoeadaptatus coxii</name>
    <dbReference type="NCBI Taxonomy" id="755172"/>
    <lineage>
        <taxon>Bacteria</taxon>
        <taxon>Bacillati</taxon>
        <taxon>Bacillota</taxon>
        <taxon>Tissierellia</taxon>
        <taxon>Tissierellales</taxon>
        <taxon>Peptoniphilaceae</taxon>
        <taxon>Aedoeadaptatus</taxon>
    </lineage>
</organism>
<dbReference type="CDD" id="cd00140">
    <property type="entry name" value="beta_clamp"/>
    <property type="match status" value="1"/>
</dbReference>
<dbReference type="PATRIC" id="fig|755172.3.peg.300"/>
<feature type="domain" description="DNA polymerase III beta sliding clamp central" evidence="12">
    <location>
        <begin position="135"/>
        <end position="242"/>
    </location>
</feature>
<evidence type="ECO:0000256" key="6">
    <source>
        <dbReference type="ARBA" id="ARBA00022695"/>
    </source>
</evidence>
<evidence type="ECO:0000256" key="8">
    <source>
        <dbReference type="ARBA" id="ARBA00022932"/>
    </source>
</evidence>
<comment type="caution">
    <text evidence="14">The sequence shown here is derived from an EMBL/GenBank/DDBJ whole genome shotgun (WGS) entry which is preliminary data.</text>
</comment>
<dbReference type="STRING" id="755172.HMPREF1863_00313"/>
<evidence type="ECO:0000256" key="4">
    <source>
        <dbReference type="ARBA" id="ARBA00022490"/>
    </source>
</evidence>
<evidence type="ECO:0000256" key="5">
    <source>
        <dbReference type="ARBA" id="ARBA00022679"/>
    </source>
</evidence>
<dbReference type="SMART" id="SM00480">
    <property type="entry name" value="POL3Bc"/>
    <property type="match status" value="1"/>
</dbReference>
<keyword evidence="5 10" id="KW-0808">Transferase</keyword>
<evidence type="ECO:0000259" key="11">
    <source>
        <dbReference type="Pfam" id="PF00712"/>
    </source>
</evidence>
<evidence type="ECO:0000313" key="15">
    <source>
        <dbReference type="Proteomes" id="UP000070442"/>
    </source>
</evidence>
<sequence>MRRKPLKIQIDKSALVSTVSMVLRAISSKTNMQILEGIYMEAKDGQLILRATDTEISMESRHACLVEEEGSIVLNASLFGDIVRKLPSAMVHMESEGQKLSLNCEQTNFEIMGQNPDEYPQLPELGGSEKIVVTGESLLKAFKETQFATSNDDMRIVLTGVLLDVKQDGITFVALDGYRMAMSKIKGEQEVVRDLILPARSVSEISKLIDENKTFVLEIGNNHILIQFDDTKFFTKLLNGEFFQYDSLVRKTHDMELLVERKPFISALERASLMTGKERNGLVKLDIHDDVIEILSNSEVGKVHETVKAEKTGKDLTIAFNARYLLEGIRVIEDDTIKMGFTDAVNPCIITPTDGEDYLYLVLPVRLANL</sequence>
<evidence type="ECO:0000259" key="12">
    <source>
        <dbReference type="Pfam" id="PF02767"/>
    </source>
</evidence>
<dbReference type="GO" id="GO:0008408">
    <property type="term" value="F:3'-5' exonuclease activity"/>
    <property type="evidence" value="ECO:0007669"/>
    <property type="project" value="InterPro"/>
</dbReference>
<dbReference type="Pfam" id="PF02767">
    <property type="entry name" value="DNA_pol3_beta_2"/>
    <property type="match status" value="1"/>
</dbReference>
<dbReference type="Pfam" id="PF00712">
    <property type="entry name" value="DNA_pol3_beta"/>
    <property type="match status" value="1"/>
</dbReference>
<proteinExistence type="inferred from homology"/>
<dbReference type="SUPFAM" id="SSF55979">
    <property type="entry name" value="DNA clamp"/>
    <property type="match status" value="3"/>
</dbReference>
<keyword evidence="7 10" id="KW-0235">DNA replication</keyword>
<evidence type="ECO:0000256" key="7">
    <source>
        <dbReference type="ARBA" id="ARBA00022705"/>
    </source>
</evidence>
<dbReference type="Proteomes" id="UP000070442">
    <property type="component" value="Unassembled WGS sequence"/>
</dbReference>
<name>A0A134AL66_9FIRM</name>
<accession>A0A134AL66</accession>
<dbReference type="PANTHER" id="PTHR30478:SF0">
    <property type="entry name" value="BETA SLIDING CLAMP"/>
    <property type="match status" value="1"/>
</dbReference>
<protein>
    <recommendedName>
        <fullName evidence="3 10">Beta sliding clamp</fullName>
    </recommendedName>
</protein>
<dbReference type="AlphaFoldDB" id="A0A134AL66"/>
<keyword evidence="8 10" id="KW-0239">DNA-directed DNA polymerase</keyword>
<keyword evidence="9" id="KW-0238">DNA-binding</keyword>
<evidence type="ECO:0000256" key="2">
    <source>
        <dbReference type="ARBA" id="ARBA00010752"/>
    </source>
</evidence>
<evidence type="ECO:0000256" key="1">
    <source>
        <dbReference type="ARBA" id="ARBA00004496"/>
    </source>
</evidence>
<dbReference type="InterPro" id="IPR001001">
    <property type="entry name" value="DNA_polIII_beta"/>
</dbReference>
<dbReference type="GO" id="GO:0005737">
    <property type="term" value="C:cytoplasm"/>
    <property type="evidence" value="ECO:0007669"/>
    <property type="project" value="UniProtKB-SubCell"/>
</dbReference>
<evidence type="ECO:0000256" key="3">
    <source>
        <dbReference type="ARBA" id="ARBA00021035"/>
    </source>
</evidence>